<reference evidence="9" key="1">
    <citation type="submission" date="2021-02" db="EMBL/GenBank/DDBJ databases">
        <authorList>
            <person name="Nowell W R."/>
        </authorList>
    </citation>
    <scope>NUCLEOTIDE SEQUENCE</scope>
</reference>
<sequence>MSHPSKKSDCFICQYPLKSDETKITTECGHSYHRRCAQKYYDEKGHSACMVCKKSSALAKALQGHVTASTATSSARRSGKPMDHEEEAIWSCEYCTLENPSSAERCEACGAPRHVVSAARRRRTTAHPNVDVNDRDSQSDEEKNEYDRGRGENCAPKTDPDSRSTSDRKEKPTSTASGSDAIVYIPDLPTTTDDNDQLEQLIRHRIEKVTKLKVGMIKCYSKLGVAMIYVDTDETRDQLVNDIVHITLDPGVGKATITFTEELEIVSYVVAEVANEKKDILLPTSEEIRRHWRKLYKGETPCSCEQLHMEFPNIYKVTSRSLDELLKVANHPDFKINDIFAQVYVRANCSFFEHLTESITEDQLRKAVCKEIKMPNVSSTTVCVQLNKQTHNACVITTSEARAWSTINYLTINGTVFPKKVNLIRRLCIYPIPSSFNTQKILNHKEFKGKVLDHKQQGNTLILELSDEALFTECVALGVIRIGDSDRFQIGAYVASSKTASDEIDEDTWYKTEMPQYKPNIMQFISDPDHQIFRYKWNPQIWLKQFNQTIGEKNDERQARDRRHTPSDVTRHRLRVTAMLNTLAVVRKKSYMIRDRKFQLNVDKSMKTIVYDEQSMLEKGGKLPITKPPYPETRIDVVNEDCLIAYERLVKEHYRPLLLNMANASKPGGGYRKGDGAQEENLFRRSDYFRSLDVGLDQWLSERSARYHCSSTCQLDRLSDEDKMYPMHEYGAIYTSGLTVFRQPENTGYSFMEEPLKNVCSLAMAAYSGPRLNGNMLASKFAVGTRKKIENIFAIAFRHKHDSLVLSALGCGAFKNPPGHVAELFRSVIEQYAGFFRRITFAILDDHNSGRFFNPEGNFQPFVALLDGVVITPLSPMSTPLTIFGPYRLLSDGVTTSDVCICNKLLCKFGATCFELSDRTHAKEYFHPPRCPYVATKGKCPLTDNVVHMHSFVHRAHCRYGGECREIDDEKHAREFEHPSSCPDGGKCGSTSDEHLKQYRHLPLCEDGLQCLKFKRHDQAHCDTCRHCVLNCPFGSHCTYIHSKQHRDKYAHPVPPPCQFTPFSCKLYTKYLHCGDRKNLDEYIQNHCLDSAHICPLGRNCQDKDELHLEKTIHIPRYMCPDDDKCTKLTNEDHLNTYTHSKVPDIRELCKYADGCFDRRKAEHVTEYRHAARFEHSGILSYFNMNNGINFVENQKNMIERIIQYVKDQKWIPLPSWTVPDDILNWIRTVQPVHRCNQVIFESILLHGHVMSREYMLNLKKANFVANSVLQHSRMRCVRELQEKVVAEHAKMYVTALVQRYFASKGFIGGKIPDATAGPPVPSADIQDELTSLERDIAKQETFLSNALSRKDLEAIRIKSDEIAEASINLHTNRAGIGYSSDKHLGTDKTVFSIMGPHLGHYYGDIFVVFKRDILHHPDANFTVQAATSIVSGSAFDLRPWLGTHPVTIEEQIEFFNKCKLNCSIPGYEHAAALELIAFTSQHFGLKSMNITLDKILERWFEVDSHLTIEGHLPQLIPLSYIEHIYIPQNLYSSLSVTSQKTMRATFKNSFTLVPHDGVPIQPQKPHGPKPPTQPREELQNFVVEKLLKRFIERAQNPSWTTVRGAAITMPFTDFTDTYLLPLTISQAYQQYFNANHHRPKDEVYYVYWQVVGGDMILTLSNESVLSKETKSNLRCLSCYIAGKGPSSDITYHEHFSYINDSSPFQHPVLRERGRFAAKSNQFFVGCNTDYLVTFCLEVQLADGTVTLSHAGPNSIYNHEKISFQFDQSRLALEDLEYIHISCGSRVVPVRNLIVSFEKQPHLHPTFDKDFARVPSASSKEPTQFNIVPQKRNKTPELIPCHDNVNCLLQHSRRRGPAHNAVYSHPCSFSELCVAKEAHLTHEPRNSPICNHDKKCKQINDPFHRAECRHTNLPDFLIPCRYQTTCYDDSFEHRIEFSHGEQVYKKSGSSSSASKERRDHDDALIPCRYGSKCKGINSSKHCREYSHPKSDK</sequence>
<evidence type="ECO:0000259" key="6">
    <source>
        <dbReference type="PROSITE" id="PS50089"/>
    </source>
</evidence>
<feature type="compositionally biased region" description="Basic and acidic residues" evidence="5">
    <location>
        <begin position="132"/>
        <end position="151"/>
    </location>
</feature>
<feature type="region of interest" description="Disordered" evidence="5">
    <location>
        <begin position="119"/>
        <end position="194"/>
    </location>
</feature>
<dbReference type="Gene3D" id="3.40.220.10">
    <property type="entry name" value="Leucine Aminopeptidase, subunit E, domain 1"/>
    <property type="match status" value="1"/>
</dbReference>
<feature type="domain" description="RING-type" evidence="6">
    <location>
        <begin position="10"/>
        <end position="53"/>
    </location>
</feature>
<dbReference type="SUPFAM" id="SSF52949">
    <property type="entry name" value="Macro domain-like"/>
    <property type="match status" value="1"/>
</dbReference>
<keyword evidence="3" id="KW-0862">Zinc</keyword>
<dbReference type="Pfam" id="PF10021">
    <property type="entry name" value="PARG_cat_microb"/>
    <property type="match status" value="1"/>
</dbReference>
<evidence type="ECO:0000256" key="1">
    <source>
        <dbReference type="ARBA" id="ARBA00022723"/>
    </source>
</evidence>
<dbReference type="PROSITE" id="PS50199">
    <property type="entry name" value="ZF_RANBP2_2"/>
    <property type="match status" value="1"/>
</dbReference>
<keyword evidence="2 4" id="KW-0863">Zinc-finger</keyword>
<evidence type="ECO:0000256" key="5">
    <source>
        <dbReference type="SAM" id="MobiDB-lite"/>
    </source>
</evidence>
<dbReference type="EMBL" id="CAJNOJ010000396">
    <property type="protein sequence ID" value="CAF1432379.1"/>
    <property type="molecule type" value="Genomic_DNA"/>
</dbReference>
<organism evidence="9 10">
    <name type="scientific">Adineta ricciae</name>
    <name type="common">Rotifer</name>
    <dbReference type="NCBI Taxonomy" id="249248"/>
    <lineage>
        <taxon>Eukaryota</taxon>
        <taxon>Metazoa</taxon>
        <taxon>Spiralia</taxon>
        <taxon>Gnathifera</taxon>
        <taxon>Rotifera</taxon>
        <taxon>Eurotatoria</taxon>
        <taxon>Bdelloidea</taxon>
        <taxon>Adinetida</taxon>
        <taxon>Adinetidae</taxon>
        <taxon>Adineta</taxon>
    </lineage>
</organism>
<evidence type="ECO:0000259" key="8">
    <source>
        <dbReference type="PROSITE" id="PS51379"/>
    </source>
</evidence>
<dbReference type="PANTHER" id="PTHR35596">
    <property type="entry name" value="DUF2263 DOMAIN-CONTAINING PROTEIN"/>
    <property type="match status" value="1"/>
</dbReference>
<dbReference type="PANTHER" id="PTHR35596:SF1">
    <property type="entry name" value="MICROBIAL-TYPE PARG CATALYTIC DOMAIN-CONTAINING PROTEIN"/>
    <property type="match status" value="1"/>
</dbReference>
<feature type="compositionally biased region" description="Basic and acidic residues" evidence="5">
    <location>
        <begin position="1981"/>
        <end position="1992"/>
    </location>
</feature>
<dbReference type="GO" id="GO:0008270">
    <property type="term" value="F:zinc ion binding"/>
    <property type="evidence" value="ECO:0007669"/>
    <property type="project" value="UniProtKB-KW"/>
</dbReference>
<dbReference type="InterPro" id="IPR019261">
    <property type="entry name" value="PARG_cat_microbial"/>
</dbReference>
<dbReference type="OrthoDB" id="9985428at2759"/>
<dbReference type="InterPro" id="IPR017896">
    <property type="entry name" value="4Fe4S_Fe-S-bd"/>
</dbReference>
<dbReference type="InterPro" id="IPR012664">
    <property type="entry name" value="CHP02452"/>
</dbReference>
<evidence type="ECO:0000313" key="10">
    <source>
        <dbReference type="Proteomes" id="UP000663852"/>
    </source>
</evidence>
<dbReference type="InterPro" id="IPR013083">
    <property type="entry name" value="Znf_RING/FYVE/PHD"/>
</dbReference>
<dbReference type="Proteomes" id="UP000663852">
    <property type="component" value="Unassembled WGS sequence"/>
</dbReference>
<feature type="compositionally biased region" description="Basic and acidic residues" evidence="5">
    <location>
        <begin position="1954"/>
        <end position="1963"/>
    </location>
</feature>
<feature type="compositionally biased region" description="Basic and acidic residues" evidence="5">
    <location>
        <begin position="158"/>
        <end position="172"/>
    </location>
</feature>
<dbReference type="CDD" id="cd16448">
    <property type="entry name" value="RING-H2"/>
    <property type="match status" value="1"/>
</dbReference>
<dbReference type="PROSITE" id="PS01358">
    <property type="entry name" value="ZF_RANBP2_1"/>
    <property type="match status" value="1"/>
</dbReference>
<dbReference type="SUPFAM" id="SSF90209">
    <property type="entry name" value="Ran binding protein zinc finger-like"/>
    <property type="match status" value="1"/>
</dbReference>
<protein>
    <submittedName>
        <fullName evidence="9">Uncharacterized protein</fullName>
    </submittedName>
</protein>
<dbReference type="Gene3D" id="3.30.40.10">
    <property type="entry name" value="Zinc/RING finger domain, C3HC4 (zinc finger)"/>
    <property type="match status" value="1"/>
</dbReference>
<dbReference type="InterPro" id="IPR001876">
    <property type="entry name" value="Znf_RanBP2"/>
</dbReference>
<dbReference type="PROSITE" id="PS51379">
    <property type="entry name" value="4FE4S_FER_2"/>
    <property type="match status" value="1"/>
</dbReference>
<dbReference type="PROSITE" id="PS50089">
    <property type="entry name" value="ZF_RING_2"/>
    <property type="match status" value="1"/>
</dbReference>
<evidence type="ECO:0000256" key="2">
    <source>
        <dbReference type="ARBA" id="ARBA00022771"/>
    </source>
</evidence>
<evidence type="ECO:0000256" key="4">
    <source>
        <dbReference type="PROSITE-ProRule" id="PRU00322"/>
    </source>
</evidence>
<feature type="domain" description="RanBP2-type" evidence="7">
    <location>
        <begin position="86"/>
        <end position="115"/>
    </location>
</feature>
<dbReference type="SMART" id="SM00547">
    <property type="entry name" value="ZnF_RBZ"/>
    <property type="match status" value="1"/>
</dbReference>
<evidence type="ECO:0000313" key="9">
    <source>
        <dbReference type="EMBL" id="CAF1432379.1"/>
    </source>
</evidence>
<dbReference type="InterPro" id="IPR036443">
    <property type="entry name" value="Znf_RanBP2_sf"/>
</dbReference>
<accession>A0A815N0J4</accession>
<dbReference type="SUPFAM" id="SSF57850">
    <property type="entry name" value="RING/U-box"/>
    <property type="match status" value="1"/>
</dbReference>
<dbReference type="InterPro" id="IPR043472">
    <property type="entry name" value="Macro_dom-like"/>
</dbReference>
<proteinExistence type="predicted"/>
<evidence type="ECO:0000256" key="3">
    <source>
        <dbReference type="ARBA" id="ARBA00022833"/>
    </source>
</evidence>
<comment type="caution">
    <text evidence="9">The sequence shown here is derived from an EMBL/GenBank/DDBJ whole genome shotgun (WGS) entry which is preliminary data.</text>
</comment>
<gene>
    <name evidence="9" type="ORF">EDS130_LOCUS38296</name>
</gene>
<dbReference type="NCBIfam" id="TIGR02452">
    <property type="entry name" value="TIGR02452 family protein"/>
    <property type="match status" value="1"/>
</dbReference>
<feature type="domain" description="4Fe-4S ferredoxin-type" evidence="8">
    <location>
        <begin position="1013"/>
        <end position="1043"/>
    </location>
</feature>
<dbReference type="SMART" id="SM00184">
    <property type="entry name" value="RING"/>
    <property type="match status" value="1"/>
</dbReference>
<dbReference type="InterPro" id="IPR001841">
    <property type="entry name" value="Znf_RING"/>
</dbReference>
<name>A0A815N0J4_ADIRI</name>
<keyword evidence="1" id="KW-0479">Metal-binding</keyword>
<dbReference type="Gene3D" id="4.10.1060.10">
    <property type="entry name" value="Zinc finger, RanBP2-type"/>
    <property type="match status" value="1"/>
</dbReference>
<evidence type="ECO:0000259" key="7">
    <source>
        <dbReference type="PROSITE" id="PS50199"/>
    </source>
</evidence>
<dbReference type="Pfam" id="PF13639">
    <property type="entry name" value="zf-RING_2"/>
    <property type="match status" value="1"/>
</dbReference>
<feature type="region of interest" description="Disordered" evidence="5">
    <location>
        <begin position="1942"/>
        <end position="1992"/>
    </location>
</feature>